<dbReference type="Proteomes" id="UP000315783">
    <property type="component" value="Unassembled WGS sequence"/>
</dbReference>
<keyword evidence="10" id="KW-1185">Reference proteome</keyword>
<dbReference type="SUPFAM" id="SSF103473">
    <property type="entry name" value="MFS general substrate transporter"/>
    <property type="match status" value="2"/>
</dbReference>
<dbReference type="GO" id="GO:0005886">
    <property type="term" value="C:plasma membrane"/>
    <property type="evidence" value="ECO:0007669"/>
    <property type="project" value="TreeGrafter"/>
</dbReference>
<feature type="transmembrane region" description="Helical" evidence="7">
    <location>
        <begin position="383"/>
        <end position="401"/>
    </location>
</feature>
<feature type="transmembrane region" description="Helical" evidence="7">
    <location>
        <begin position="263"/>
        <end position="287"/>
    </location>
</feature>
<keyword evidence="4 7" id="KW-1133">Transmembrane helix</keyword>
<proteinExistence type="predicted"/>
<dbReference type="PANTHER" id="PTHR23501:SF3">
    <property type="entry name" value="MAJOR FACILITATOR SUPERFAMILY (MFS) PROFILE DOMAIN-CONTAINING PROTEIN"/>
    <property type="match status" value="1"/>
</dbReference>
<dbReference type="InterPro" id="IPR036259">
    <property type="entry name" value="MFS_trans_sf"/>
</dbReference>
<evidence type="ECO:0000256" key="3">
    <source>
        <dbReference type="ARBA" id="ARBA00022692"/>
    </source>
</evidence>
<evidence type="ECO:0000259" key="8">
    <source>
        <dbReference type="PROSITE" id="PS50850"/>
    </source>
</evidence>
<dbReference type="OrthoDB" id="4078873at2759"/>
<evidence type="ECO:0000256" key="7">
    <source>
        <dbReference type="SAM" id="Phobius"/>
    </source>
</evidence>
<feature type="transmembrane region" description="Helical" evidence="7">
    <location>
        <begin position="299"/>
        <end position="321"/>
    </location>
</feature>
<comment type="caution">
    <text evidence="9">The sequence shown here is derived from an EMBL/GenBank/DDBJ whole genome shotgun (WGS) entry which is preliminary data.</text>
</comment>
<feature type="compositionally biased region" description="Basic and acidic residues" evidence="6">
    <location>
        <begin position="24"/>
        <end position="40"/>
    </location>
</feature>
<feature type="transmembrane region" description="Helical" evidence="7">
    <location>
        <begin position="157"/>
        <end position="177"/>
    </location>
</feature>
<keyword evidence="3 7" id="KW-0812">Transmembrane</keyword>
<evidence type="ECO:0000256" key="5">
    <source>
        <dbReference type="ARBA" id="ARBA00023136"/>
    </source>
</evidence>
<dbReference type="Gene3D" id="1.20.1250.20">
    <property type="entry name" value="MFS general substrate transporter like domains"/>
    <property type="match status" value="2"/>
</dbReference>
<dbReference type="PANTHER" id="PTHR23501">
    <property type="entry name" value="MAJOR FACILITATOR SUPERFAMILY"/>
    <property type="match status" value="1"/>
</dbReference>
<reference evidence="9 10" key="1">
    <citation type="journal article" date="2019" name="Appl. Microbiol. Biotechnol.">
        <title>Genome sequence of Isaria javanica and comparative genome analysis insights into family S53 peptidase evolution in fungal entomopathogens.</title>
        <authorList>
            <person name="Lin R."/>
            <person name="Zhang X."/>
            <person name="Xin B."/>
            <person name="Zou M."/>
            <person name="Gao Y."/>
            <person name="Qin F."/>
            <person name="Hu Q."/>
            <person name="Xie B."/>
            <person name="Cheng X."/>
        </authorList>
    </citation>
    <scope>NUCLEOTIDE SEQUENCE [LARGE SCALE GENOMIC DNA]</scope>
    <source>
        <strain evidence="9 10">IJ1G</strain>
    </source>
</reference>
<feature type="transmembrane region" description="Helical" evidence="7">
    <location>
        <begin position="62"/>
        <end position="79"/>
    </location>
</feature>
<dbReference type="AlphaFoldDB" id="A0A545UX34"/>
<dbReference type="InterPro" id="IPR010573">
    <property type="entry name" value="MFS_Str1/Tri12-like"/>
</dbReference>
<feature type="transmembrane region" description="Helical" evidence="7">
    <location>
        <begin position="99"/>
        <end position="118"/>
    </location>
</feature>
<dbReference type="InterPro" id="IPR020846">
    <property type="entry name" value="MFS_dom"/>
</dbReference>
<gene>
    <name evidence="9" type="ORF">IF1G_06904</name>
</gene>
<dbReference type="Pfam" id="PF06609">
    <property type="entry name" value="TRI12"/>
    <property type="match status" value="1"/>
</dbReference>
<organism evidence="9 10">
    <name type="scientific">Cordyceps javanica</name>
    <dbReference type="NCBI Taxonomy" id="43265"/>
    <lineage>
        <taxon>Eukaryota</taxon>
        <taxon>Fungi</taxon>
        <taxon>Dikarya</taxon>
        <taxon>Ascomycota</taxon>
        <taxon>Pezizomycotina</taxon>
        <taxon>Sordariomycetes</taxon>
        <taxon>Hypocreomycetidae</taxon>
        <taxon>Hypocreales</taxon>
        <taxon>Cordycipitaceae</taxon>
        <taxon>Cordyceps</taxon>
    </lineage>
</organism>
<sequence length="580" mass="63599">MGYFNRKSPAAEPDIVAAAPESAVDEKGTTTERSSEEKFGATKQAGVRKVEAAAEAWSKWDLIAAYGLIWLYYFATSTAEVVTRTLNPFVTSSFGKHSTSAAVTILSSIIGGLTKLPLAKILDTWGRPQGLALTLLIWCLGYIITACARTIETYAAALVFSAVGSQGVSYCVTVFIADTSSLKNRALMLAFATSPYIITTPISGFIAKRVVKDAGWRWGFGLWAIVMPVIVLPLCFVFIWNQIKAKKQGLLESKKTKITARSVYNYLVEIDIVGLLLLAAGWALFLLPFSLYSYQPDGWRAPIIICFIIFGALLLIGFCIWEKFFAPVTFIPYNLLIDRTVFFGGLMFTFVFANSAIWGSYFTSMLLVVWDLGVDSTTWISNIYRIGSCFSSIILGLLMRFTGRFKWVASLYGIPLMLLGVGLMLKFRQANEAIGYVIMTQIFVAFAGGPIVVAGEMAMMAPSDHQHVAVVIAILDLFASIGSAIGATISGAIWTGTFKKELMKRLPADAPIDSIYGRIEVQLGYEEGTAIRTGIADAYSASQRYMLATSVCFLAVAWGCVWLWRDINIRTKKQVQGNVV</sequence>
<evidence type="ECO:0000256" key="4">
    <source>
        <dbReference type="ARBA" id="ARBA00022989"/>
    </source>
</evidence>
<dbReference type="PROSITE" id="PS50850">
    <property type="entry name" value="MFS"/>
    <property type="match status" value="1"/>
</dbReference>
<comment type="subcellular location">
    <subcellularLocation>
        <location evidence="1">Membrane</location>
        <topology evidence="1">Multi-pass membrane protein</topology>
    </subcellularLocation>
</comment>
<feature type="transmembrane region" description="Helical" evidence="7">
    <location>
        <begin position="341"/>
        <end position="363"/>
    </location>
</feature>
<keyword evidence="5 7" id="KW-0472">Membrane</keyword>
<feature type="domain" description="Major facilitator superfamily (MFS) profile" evidence="8">
    <location>
        <begin position="65"/>
        <end position="567"/>
    </location>
</feature>
<keyword evidence="2" id="KW-0813">Transport</keyword>
<evidence type="ECO:0000313" key="9">
    <source>
        <dbReference type="EMBL" id="TQV94025.1"/>
    </source>
</evidence>
<feature type="transmembrane region" description="Helical" evidence="7">
    <location>
        <begin position="186"/>
        <end position="206"/>
    </location>
</feature>
<feature type="transmembrane region" description="Helical" evidence="7">
    <location>
        <begin position="467"/>
        <end position="494"/>
    </location>
</feature>
<name>A0A545UX34_9HYPO</name>
<protein>
    <submittedName>
        <fullName evidence="9">Siderophore iron transporter</fullName>
    </submittedName>
</protein>
<evidence type="ECO:0000256" key="6">
    <source>
        <dbReference type="SAM" id="MobiDB-lite"/>
    </source>
</evidence>
<feature type="transmembrane region" description="Helical" evidence="7">
    <location>
        <begin position="130"/>
        <end position="151"/>
    </location>
</feature>
<dbReference type="EMBL" id="SPUK01000010">
    <property type="protein sequence ID" value="TQV94025.1"/>
    <property type="molecule type" value="Genomic_DNA"/>
</dbReference>
<feature type="region of interest" description="Disordered" evidence="6">
    <location>
        <begin position="1"/>
        <end position="40"/>
    </location>
</feature>
<evidence type="ECO:0000313" key="10">
    <source>
        <dbReference type="Proteomes" id="UP000315783"/>
    </source>
</evidence>
<evidence type="ECO:0000256" key="1">
    <source>
        <dbReference type="ARBA" id="ARBA00004141"/>
    </source>
</evidence>
<feature type="transmembrane region" description="Helical" evidence="7">
    <location>
        <begin position="433"/>
        <end position="455"/>
    </location>
</feature>
<feature type="transmembrane region" description="Helical" evidence="7">
    <location>
        <begin position="408"/>
        <end position="427"/>
    </location>
</feature>
<feature type="transmembrane region" description="Helical" evidence="7">
    <location>
        <begin position="218"/>
        <end position="243"/>
    </location>
</feature>
<evidence type="ECO:0000256" key="2">
    <source>
        <dbReference type="ARBA" id="ARBA00022448"/>
    </source>
</evidence>
<feature type="transmembrane region" description="Helical" evidence="7">
    <location>
        <begin position="545"/>
        <end position="564"/>
    </location>
</feature>
<accession>A0A545UX34</accession>
<dbReference type="GO" id="GO:0022857">
    <property type="term" value="F:transmembrane transporter activity"/>
    <property type="evidence" value="ECO:0007669"/>
    <property type="project" value="InterPro"/>
</dbReference>